<accession>A0A1M6GGR8</accession>
<keyword evidence="8" id="KW-0694">RNA-binding</keyword>
<comment type="similarity">
    <text evidence="12">Belongs to the dus family.</text>
</comment>
<dbReference type="PIRSF" id="PIRSF006621">
    <property type="entry name" value="Dus"/>
    <property type="match status" value="1"/>
</dbReference>
<dbReference type="CDD" id="cd02801">
    <property type="entry name" value="DUS_like_FMN"/>
    <property type="match status" value="1"/>
</dbReference>
<feature type="domain" description="DUS-like FMN-binding" evidence="15">
    <location>
        <begin position="14"/>
        <end position="314"/>
    </location>
</feature>
<dbReference type="NCBIfam" id="TIGR00737">
    <property type="entry name" value="nifR3_yhdG"/>
    <property type="match status" value="1"/>
</dbReference>
<dbReference type="EC" id="1.3.1.-" evidence="12"/>
<dbReference type="OrthoDB" id="9764501at2"/>
<dbReference type="GO" id="GO:0000049">
    <property type="term" value="F:tRNA binding"/>
    <property type="evidence" value="ECO:0007669"/>
    <property type="project" value="UniProtKB-KW"/>
</dbReference>
<feature type="active site" description="Proton donor" evidence="13">
    <location>
        <position position="100"/>
    </location>
</feature>
<keyword evidence="17" id="KW-1185">Reference proteome</keyword>
<keyword evidence="4 12" id="KW-0285">Flavoprotein</keyword>
<evidence type="ECO:0000256" key="7">
    <source>
        <dbReference type="ARBA" id="ARBA00022857"/>
    </source>
</evidence>
<dbReference type="Proteomes" id="UP000184442">
    <property type="component" value="Unassembled WGS sequence"/>
</dbReference>
<feature type="binding site" evidence="14">
    <location>
        <position position="139"/>
    </location>
    <ligand>
        <name>FMN</name>
        <dbReference type="ChEBI" id="CHEBI:58210"/>
    </ligand>
</feature>
<evidence type="ECO:0000256" key="6">
    <source>
        <dbReference type="ARBA" id="ARBA00022694"/>
    </source>
</evidence>
<protein>
    <recommendedName>
        <fullName evidence="12">tRNA-dihydrouridine synthase</fullName>
        <ecNumber evidence="12">1.3.1.-</ecNumber>
    </recommendedName>
</protein>
<evidence type="ECO:0000256" key="2">
    <source>
        <dbReference type="ARBA" id="ARBA00002790"/>
    </source>
</evidence>
<dbReference type="EMBL" id="FQZS01000015">
    <property type="protein sequence ID" value="SHJ09053.1"/>
    <property type="molecule type" value="Genomic_DNA"/>
</dbReference>
<keyword evidence="5 12" id="KW-0288">FMN</keyword>
<dbReference type="PANTHER" id="PTHR45846">
    <property type="entry name" value="TRNA-DIHYDROURIDINE(47) SYNTHASE [NAD(P)(+)]-LIKE"/>
    <property type="match status" value="1"/>
</dbReference>
<dbReference type="InterPro" id="IPR001269">
    <property type="entry name" value="DUS_fam"/>
</dbReference>
<evidence type="ECO:0000259" key="15">
    <source>
        <dbReference type="Pfam" id="PF01207"/>
    </source>
</evidence>
<keyword evidence="14" id="KW-0547">Nucleotide-binding</keyword>
<name>A0A1M6GGR8_9FIRM</name>
<evidence type="ECO:0000256" key="8">
    <source>
        <dbReference type="ARBA" id="ARBA00022884"/>
    </source>
</evidence>
<dbReference type="PANTHER" id="PTHR45846:SF1">
    <property type="entry name" value="TRNA-DIHYDROURIDINE(47) SYNTHASE [NAD(P)(+)]-LIKE"/>
    <property type="match status" value="1"/>
</dbReference>
<evidence type="ECO:0000256" key="12">
    <source>
        <dbReference type="PIRNR" id="PIRNR006621"/>
    </source>
</evidence>
<evidence type="ECO:0000256" key="9">
    <source>
        <dbReference type="ARBA" id="ARBA00023002"/>
    </source>
</evidence>
<evidence type="ECO:0000313" key="16">
    <source>
        <dbReference type="EMBL" id="SHJ09053.1"/>
    </source>
</evidence>
<evidence type="ECO:0000256" key="11">
    <source>
        <dbReference type="ARBA" id="ARBA00048802"/>
    </source>
</evidence>
<dbReference type="Pfam" id="PF01207">
    <property type="entry name" value="Dus"/>
    <property type="match status" value="1"/>
</dbReference>
<dbReference type="InterPro" id="IPR018517">
    <property type="entry name" value="tRNA_hU_synthase_CS"/>
</dbReference>
<dbReference type="Gene3D" id="1.10.1200.80">
    <property type="entry name" value="Putative flavin oxidoreducatase, domain 2"/>
    <property type="match status" value="1"/>
</dbReference>
<dbReference type="SUPFAM" id="SSF51395">
    <property type="entry name" value="FMN-linked oxidoreductases"/>
    <property type="match status" value="1"/>
</dbReference>
<feature type="binding site" evidence="14">
    <location>
        <position position="70"/>
    </location>
    <ligand>
        <name>FMN</name>
        <dbReference type="ChEBI" id="CHEBI:58210"/>
    </ligand>
</feature>
<gene>
    <name evidence="16" type="ORF">SAMN02745176_02381</name>
</gene>
<comment type="cofactor">
    <cofactor evidence="1 12 14">
        <name>FMN</name>
        <dbReference type="ChEBI" id="CHEBI:58210"/>
    </cofactor>
</comment>
<dbReference type="Gene3D" id="3.20.20.70">
    <property type="entry name" value="Aldolase class I"/>
    <property type="match status" value="1"/>
</dbReference>
<dbReference type="AlphaFoldDB" id="A0A1M6GGR8"/>
<feature type="binding site" evidence="14">
    <location>
        <position position="169"/>
    </location>
    <ligand>
        <name>FMN</name>
        <dbReference type="ChEBI" id="CHEBI:58210"/>
    </ligand>
</feature>
<evidence type="ECO:0000256" key="14">
    <source>
        <dbReference type="PIRSR" id="PIRSR006621-2"/>
    </source>
</evidence>
<comment type="catalytic activity">
    <reaction evidence="11">
        <text>a 5,6-dihydrouridine in tRNA + NAD(+) = a uridine in tRNA + NADH + H(+)</text>
        <dbReference type="Rhea" id="RHEA:54452"/>
        <dbReference type="Rhea" id="RHEA-COMP:13339"/>
        <dbReference type="Rhea" id="RHEA-COMP:13887"/>
        <dbReference type="ChEBI" id="CHEBI:15378"/>
        <dbReference type="ChEBI" id="CHEBI:57540"/>
        <dbReference type="ChEBI" id="CHEBI:57945"/>
        <dbReference type="ChEBI" id="CHEBI:65315"/>
        <dbReference type="ChEBI" id="CHEBI:74443"/>
    </reaction>
</comment>
<evidence type="ECO:0000256" key="13">
    <source>
        <dbReference type="PIRSR" id="PIRSR006621-1"/>
    </source>
</evidence>
<evidence type="ECO:0000256" key="5">
    <source>
        <dbReference type="ARBA" id="ARBA00022643"/>
    </source>
</evidence>
<comment type="catalytic activity">
    <reaction evidence="10">
        <text>a 5,6-dihydrouridine in tRNA + NADP(+) = a uridine in tRNA + NADPH + H(+)</text>
        <dbReference type="Rhea" id="RHEA:23624"/>
        <dbReference type="Rhea" id="RHEA-COMP:13339"/>
        <dbReference type="Rhea" id="RHEA-COMP:13887"/>
        <dbReference type="ChEBI" id="CHEBI:15378"/>
        <dbReference type="ChEBI" id="CHEBI:57783"/>
        <dbReference type="ChEBI" id="CHEBI:58349"/>
        <dbReference type="ChEBI" id="CHEBI:65315"/>
        <dbReference type="ChEBI" id="CHEBI:74443"/>
    </reaction>
</comment>
<dbReference type="RefSeq" id="WP_073026420.1">
    <property type="nucleotide sequence ID" value="NZ_FQZS01000015.1"/>
</dbReference>
<dbReference type="PROSITE" id="PS01136">
    <property type="entry name" value="UPF0034"/>
    <property type="match status" value="1"/>
</dbReference>
<dbReference type="InterPro" id="IPR013785">
    <property type="entry name" value="Aldolase_TIM"/>
</dbReference>
<reference evidence="16 17" key="1">
    <citation type="submission" date="2016-11" db="EMBL/GenBank/DDBJ databases">
        <authorList>
            <person name="Jaros S."/>
            <person name="Januszkiewicz K."/>
            <person name="Wedrychowicz H."/>
        </authorList>
    </citation>
    <scope>NUCLEOTIDE SEQUENCE [LARGE SCALE GENOMIC DNA]</scope>
    <source>
        <strain evidence="16 17">DSM 19022</strain>
    </source>
</reference>
<feature type="binding site" evidence="14">
    <location>
        <begin position="224"/>
        <end position="225"/>
    </location>
    <ligand>
        <name>FMN</name>
        <dbReference type="ChEBI" id="CHEBI:58210"/>
    </ligand>
</feature>
<dbReference type="InterPro" id="IPR024036">
    <property type="entry name" value="tRNA-dHydroUridine_Synthase_C"/>
</dbReference>
<dbReference type="InterPro" id="IPR035587">
    <property type="entry name" value="DUS-like_FMN-bd"/>
</dbReference>
<dbReference type="InterPro" id="IPR004652">
    <property type="entry name" value="DusB-like"/>
</dbReference>
<dbReference type="GO" id="GO:0017150">
    <property type="term" value="F:tRNA dihydrouridine synthase activity"/>
    <property type="evidence" value="ECO:0007669"/>
    <property type="project" value="InterPro"/>
</dbReference>
<proteinExistence type="inferred from homology"/>
<keyword evidence="6 12" id="KW-0819">tRNA processing</keyword>
<dbReference type="GO" id="GO:0050660">
    <property type="term" value="F:flavin adenine dinucleotide binding"/>
    <property type="evidence" value="ECO:0007669"/>
    <property type="project" value="InterPro"/>
</dbReference>
<organism evidence="16 17">
    <name type="scientific">Lutispora thermophila DSM 19022</name>
    <dbReference type="NCBI Taxonomy" id="1122184"/>
    <lineage>
        <taxon>Bacteria</taxon>
        <taxon>Bacillati</taxon>
        <taxon>Bacillota</taxon>
        <taxon>Clostridia</taxon>
        <taxon>Lutisporales</taxon>
        <taxon>Lutisporaceae</taxon>
        <taxon>Lutispora</taxon>
    </lineage>
</organism>
<evidence type="ECO:0000256" key="4">
    <source>
        <dbReference type="ARBA" id="ARBA00022630"/>
    </source>
</evidence>
<keyword evidence="9 12" id="KW-0560">Oxidoreductase</keyword>
<evidence type="ECO:0000256" key="1">
    <source>
        <dbReference type="ARBA" id="ARBA00001917"/>
    </source>
</evidence>
<evidence type="ECO:0000256" key="10">
    <source>
        <dbReference type="ARBA" id="ARBA00048205"/>
    </source>
</evidence>
<keyword evidence="3" id="KW-0820">tRNA-binding</keyword>
<dbReference type="STRING" id="1122184.SAMN02745176_02381"/>
<keyword evidence="7" id="KW-0521">NADP</keyword>
<sequence>MNIGKVTTENNVFLAPMAGVTDTVFRLICKSFSCGLICTEMVSAKGLFYKSENTKALMELNPKERPAAIQIFGSDPEIMAYAAAKAEEAGADIVDINMGCPTPKIVNNGDGSALMKNPRLAGQIVAAVVKQVNIPVTVKIRKGWDENSVNAVEIAKIAEEEGAAAVVVHGRTREQFYSGRADWNIIRKVKEALSIPVIGNGDIWSPQDAKRMIDETGCDGIMIGRGAQGNPWIFKRVIEYLNKGIISEEPTPRQRVEMLLYHLNMEIWHMGEYTGIREMRKHAAWYLKGLPGSCDLKNRIFTMTEKEEIEKLLNSYLATLA</sequence>
<comment type="function">
    <text evidence="2 12">Catalyzes the synthesis of 5,6-dihydrouridine (D), a modified base found in the D-loop of most tRNAs, via the reduction of the C5-C6 double bond in target uridines.</text>
</comment>
<evidence type="ECO:0000256" key="3">
    <source>
        <dbReference type="ARBA" id="ARBA00022555"/>
    </source>
</evidence>
<evidence type="ECO:0000313" key="17">
    <source>
        <dbReference type="Proteomes" id="UP000184442"/>
    </source>
</evidence>
<feature type="binding site" evidence="14">
    <location>
        <begin position="16"/>
        <end position="18"/>
    </location>
    <ligand>
        <name>FMN</name>
        <dbReference type="ChEBI" id="CHEBI:58210"/>
    </ligand>
</feature>